<accession>A0A0F8YJQ1</accession>
<gene>
    <name evidence="1" type="ORF">LCGC14_3085480</name>
</gene>
<feature type="non-terminal residue" evidence="1">
    <location>
        <position position="1"/>
    </location>
</feature>
<protein>
    <submittedName>
        <fullName evidence="1">Uncharacterized protein</fullName>
    </submittedName>
</protein>
<sequence length="71" mass="8176">DYIHGTFSELFPGDANVYIIRTEAEENERNEAIRKKAMEYASEHATDMMSGDIEEETYADVLFNELEALLK</sequence>
<evidence type="ECO:0000313" key="1">
    <source>
        <dbReference type="EMBL" id="KKK54364.1"/>
    </source>
</evidence>
<dbReference type="AlphaFoldDB" id="A0A0F8YJQ1"/>
<comment type="caution">
    <text evidence="1">The sequence shown here is derived from an EMBL/GenBank/DDBJ whole genome shotgun (WGS) entry which is preliminary data.</text>
</comment>
<organism evidence="1">
    <name type="scientific">marine sediment metagenome</name>
    <dbReference type="NCBI Taxonomy" id="412755"/>
    <lineage>
        <taxon>unclassified sequences</taxon>
        <taxon>metagenomes</taxon>
        <taxon>ecological metagenomes</taxon>
    </lineage>
</organism>
<reference evidence="1" key="1">
    <citation type="journal article" date="2015" name="Nature">
        <title>Complex archaea that bridge the gap between prokaryotes and eukaryotes.</title>
        <authorList>
            <person name="Spang A."/>
            <person name="Saw J.H."/>
            <person name="Jorgensen S.L."/>
            <person name="Zaremba-Niedzwiedzka K."/>
            <person name="Martijn J."/>
            <person name="Lind A.E."/>
            <person name="van Eijk R."/>
            <person name="Schleper C."/>
            <person name="Guy L."/>
            <person name="Ettema T.J."/>
        </authorList>
    </citation>
    <scope>NUCLEOTIDE SEQUENCE</scope>
</reference>
<proteinExistence type="predicted"/>
<dbReference type="EMBL" id="LAZR01066032">
    <property type="protein sequence ID" value="KKK54364.1"/>
    <property type="molecule type" value="Genomic_DNA"/>
</dbReference>
<name>A0A0F8YJQ1_9ZZZZ</name>